<dbReference type="InterPro" id="IPR002477">
    <property type="entry name" value="Peptidoglycan-bd-like"/>
</dbReference>
<evidence type="ECO:0000256" key="1">
    <source>
        <dbReference type="ARBA" id="ARBA00022679"/>
    </source>
</evidence>
<evidence type="ECO:0000256" key="2">
    <source>
        <dbReference type="ARBA" id="ARBA00022969"/>
    </source>
</evidence>
<dbReference type="GO" id="GO:0003810">
    <property type="term" value="F:protein-glutamine gamma-glutamyltransferase activity"/>
    <property type="evidence" value="ECO:0007669"/>
    <property type="project" value="InterPro"/>
</dbReference>
<protein>
    <recommendedName>
        <fullName evidence="4">Peptidoglycan binding-like domain-containing protein</fullName>
    </recommendedName>
</protein>
<reference evidence="5 6" key="1">
    <citation type="submission" date="2012-08" db="EMBL/GenBank/DDBJ databases">
        <title>Whole genome shotgun sequence of Gordonia rhizosphera NBRC 16068.</title>
        <authorList>
            <person name="Takarada H."/>
            <person name="Isaki S."/>
            <person name="Hosoyama A."/>
            <person name="Tsuchikane K."/>
            <person name="Katsumata H."/>
            <person name="Baba S."/>
            <person name="Ohji S."/>
            <person name="Yamazaki S."/>
            <person name="Fujita N."/>
        </authorList>
    </citation>
    <scope>NUCLEOTIDE SEQUENCE [LARGE SCALE GENOMIC DNA]</scope>
    <source>
        <strain evidence="5 6">NBRC 16068</strain>
    </source>
</reference>
<comment type="caution">
    <text evidence="5">The sequence shown here is derived from an EMBL/GenBank/DDBJ whole genome shotgun (WGS) entry which is preliminary data.</text>
</comment>
<accession>K6WAF4</accession>
<feature type="region of interest" description="Disordered" evidence="3">
    <location>
        <begin position="23"/>
        <end position="47"/>
    </location>
</feature>
<dbReference type="eggNOG" id="COG3409">
    <property type="taxonomic scope" value="Bacteria"/>
</dbReference>
<feature type="compositionally biased region" description="Polar residues" evidence="3">
    <location>
        <begin position="38"/>
        <end position="47"/>
    </location>
</feature>
<keyword evidence="6" id="KW-1185">Reference proteome</keyword>
<dbReference type="STRING" id="1108045.GORHZ_053_00350"/>
<dbReference type="SUPFAM" id="SSF47090">
    <property type="entry name" value="PGBD-like"/>
    <property type="match status" value="1"/>
</dbReference>
<organism evidence="5 6">
    <name type="scientific">Gordonia rhizosphera NBRC 16068</name>
    <dbReference type="NCBI Taxonomy" id="1108045"/>
    <lineage>
        <taxon>Bacteria</taxon>
        <taxon>Bacillati</taxon>
        <taxon>Actinomycetota</taxon>
        <taxon>Actinomycetes</taxon>
        <taxon>Mycobacteriales</taxon>
        <taxon>Gordoniaceae</taxon>
        <taxon>Gordonia</taxon>
    </lineage>
</organism>
<name>K6WAF4_9ACTN</name>
<dbReference type="InterPro" id="IPR036366">
    <property type="entry name" value="PGBDSf"/>
</dbReference>
<dbReference type="InterPro" id="IPR036365">
    <property type="entry name" value="PGBD-like_sf"/>
</dbReference>
<gene>
    <name evidence="5" type="ORF">GORHZ_053_00350</name>
</gene>
<keyword evidence="2" id="KW-0749">Sporulation</keyword>
<dbReference type="Proteomes" id="UP000008363">
    <property type="component" value="Unassembled WGS sequence"/>
</dbReference>
<dbReference type="Gene3D" id="1.10.101.10">
    <property type="entry name" value="PGBD-like superfamily/PGBD"/>
    <property type="match status" value="1"/>
</dbReference>
<sequence>MLPGTVKLLHTWSMPGWRARETDLGWPRRSAPADRTSAAHSPTATDTRPLSLARVTELQQTAGNHAVSDLVERRDTDGWRPGDIHIQRAPLTPAEKTRNLTSPRYAGDPVLEAAYDNSPLLRKGRTDPAVAKVQRGFVADGFAMPKSTKSDGSMDGVFGAETRATAVAFQSKHGLESKDGTVGRQTMGKLDELAGGGGKTGQPEIAATTEEMGKHVIAGMTKANTQFGPDKGVWYDYNYHAEHMKDPANYRWDDDWRSGLADPSLFDRTAWMDWKLKPGKSASEGIRSWLKGLTIAECLSCIVAIEIDTLRAAIGDDRFDTLFGSTSTPVPEARRLRIHTGTEGTPVDGMFTSAHGAGAGEFGTIGNRPVKDGDWVYFYNHPKYLLKHPGGAWQGENAVFMGTSGGQQIWAGLGAGPMTERDMLQEMADAYNGSRDGGDYARLLDTYASDAPEVSSPNQQYRDRDTAYLEGLYLKYKSRIPSQYREDGGEFADTVTVANILNDPAYTINGTERKGGYFAGAASRLDPTKVEGLRTP</sequence>
<evidence type="ECO:0000313" key="5">
    <source>
        <dbReference type="EMBL" id="GAB89182.1"/>
    </source>
</evidence>
<dbReference type="Pfam" id="PF20085">
    <property type="entry name" value="TGL"/>
    <property type="match status" value="1"/>
</dbReference>
<feature type="domain" description="Peptidoglycan binding-like" evidence="4">
    <location>
        <begin position="127"/>
        <end position="190"/>
    </location>
</feature>
<dbReference type="EMBL" id="BAHC01000053">
    <property type="protein sequence ID" value="GAB89182.1"/>
    <property type="molecule type" value="Genomic_DNA"/>
</dbReference>
<evidence type="ECO:0000313" key="6">
    <source>
        <dbReference type="Proteomes" id="UP000008363"/>
    </source>
</evidence>
<dbReference type="GO" id="GO:0030435">
    <property type="term" value="P:sporulation resulting in formation of a cellular spore"/>
    <property type="evidence" value="ECO:0007669"/>
    <property type="project" value="UniProtKB-KW"/>
</dbReference>
<keyword evidence="1" id="KW-0808">Transferase</keyword>
<evidence type="ECO:0000259" key="4">
    <source>
        <dbReference type="Pfam" id="PF01471"/>
    </source>
</evidence>
<dbReference type="InterPro" id="IPR020916">
    <property type="entry name" value="Gln_gamma-glutamylTfrase_bac"/>
</dbReference>
<proteinExistence type="predicted"/>
<evidence type="ECO:0000256" key="3">
    <source>
        <dbReference type="SAM" id="MobiDB-lite"/>
    </source>
</evidence>
<dbReference type="Pfam" id="PF01471">
    <property type="entry name" value="PG_binding_1"/>
    <property type="match status" value="1"/>
</dbReference>
<dbReference type="AlphaFoldDB" id="K6WAF4"/>